<organism evidence="1 2">
    <name type="scientific">Palleronia marisminoris</name>
    <dbReference type="NCBI Taxonomy" id="315423"/>
    <lineage>
        <taxon>Bacteria</taxon>
        <taxon>Pseudomonadati</taxon>
        <taxon>Pseudomonadota</taxon>
        <taxon>Alphaproteobacteria</taxon>
        <taxon>Rhodobacterales</taxon>
        <taxon>Roseobacteraceae</taxon>
        <taxon>Palleronia</taxon>
    </lineage>
</organism>
<name>A0A1Y5T0M6_9RHOB</name>
<dbReference type="Proteomes" id="UP000193870">
    <property type="component" value="Unassembled WGS sequence"/>
</dbReference>
<sequence length="29" mass="3629">MAAELSLLRDELELLKRAFRRHLSRDWFR</sequence>
<protein>
    <submittedName>
        <fullName evidence="1">Uncharacterized protein</fullName>
    </submittedName>
</protein>
<keyword evidence="2" id="KW-1185">Reference proteome</keyword>
<proteinExistence type="predicted"/>
<evidence type="ECO:0000313" key="2">
    <source>
        <dbReference type="Proteomes" id="UP000193870"/>
    </source>
</evidence>
<dbReference type="AlphaFoldDB" id="A0A1Y5T0M6"/>
<accession>A0A1Y5T0M6</accession>
<dbReference type="EMBL" id="FWFV01000006">
    <property type="protein sequence ID" value="SLN52494.1"/>
    <property type="molecule type" value="Genomic_DNA"/>
</dbReference>
<evidence type="ECO:0000313" key="1">
    <source>
        <dbReference type="EMBL" id="SLN52494.1"/>
    </source>
</evidence>
<reference evidence="1 2" key="1">
    <citation type="submission" date="2017-03" db="EMBL/GenBank/DDBJ databases">
        <authorList>
            <person name="Afonso C.L."/>
            <person name="Miller P.J."/>
            <person name="Scott M.A."/>
            <person name="Spackman E."/>
            <person name="Goraichik I."/>
            <person name="Dimitrov K.M."/>
            <person name="Suarez D.L."/>
            <person name="Swayne D.E."/>
        </authorList>
    </citation>
    <scope>NUCLEOTIDE SEQUENCE [LARGE SCALE GENOMIC DNA]</scope>
    <source>
        <strain evidence="1 2">CECT 7066</strain>
    </source>
</reference>
<gene>
    <name evidence="1" type="ORF">PAM7066_02452</name>
</gene>